<organism evidence="8 9">
    <name type="scientific">Ricinus communis</name>
    <name type="common">Castor bean</name>
    <dbReference type="NCBI Taxonomy" id="3988"/>
    <lineage>
        <taxon>Eukaryota</taxon>
        <taxon>Viridiplantae</taxon>
        <taxon>Streptophyta</taxon>
        <taxon>Embryophyta</taxon>
        <taxon>Tracheophyta</taxon>
        <taxon>Spermatophyta</taxon>
        <taxon>Magnoliopsida</taxon>
        <taxon>eudicotyledons</taxon>
        <taxon>Gunneridae</taxon>
        <taxon>Pentapetalae</taxon>
        <taxon>rosids</taxon>
        <taxon>fabids</taxon>
        <taxon>Malpighiales</taxon>
        <taxon>Euphorbiaceae</taxon>
        <taxon>Acalyphoideae</taxon>
        <taxon>Acalypheae</taxon>
        <taxon>Ricinus</taxon>
    </lineage>
</organism>
<comment type="similarity">
    <text evidence="6">Belongs to the DESIGUAL family.</text>
</comment>
<name>B9RZL3_RICCO</name>
<dbReference type="Pfam" id="PF06749">
    <property type="entry name" value="DUF1218"/>
    <property type="match status" value="1"/>
</dbReference>
<feature type="transmembrane region" description="Helical" evidence="7">
    <location>
        <begin position="173"/>
        <end position="196"/>
    </location>
</feature>
<dbReference type="STRING" id="3988.B9RZL3"/>
<dbReference type="AlphaFoldDB" id="B9RZL3"/>
<keyword evidence="3" id="KW-0732">Signal</keyword>
<dbReference type="InParanoid" id="B9RZL3"/>
<comment type="subcellular location">
    <subcellularLocation>
        <location evidence="1">Endomembrane system</location>
        <topology evidence="1">Multi-pass membrane protein</topology>
    </subcellularLocation>
</comment>
<dbReference type="EMBL" id="EQ973835">
    <property type="protein sequence ID" value="EEF43046.1"/>
    <property type="molecule type" value="Genomic_DNA"/>
</dbReference>
<evidence type="ECO:0000256" key="3">
    <source>
        <dbReference type="ARBA" id="ARBA00022729"/>
    </source>
</evidence>
<dbReference type="OrthoDB" id="1861835at2759"/>
<keyword evidence="5 7" id="KW-0472">Membrane</keyword>
<dbReference type="eggNOG" id="ENOG502QRFH">
    <property type="taxonomic scope" value="Eukaryota"/>
</dbReference>
<evidence type="ECO:0000256" key="4">
    <source>
        <dbReference type="ARBA" id="ARBA00022989"/>
    </source>
</evidence>
<evidence type="ECO:0000256" key="7">
    <source>
        <dbReference type="SAM" id="Phobius"/>
    </source>
</evidence>
<feature type="transmembrane region" description="Helical" evidence="7">
    <location>
        <begin position="78"/>
        <end position="104"/>
    </location>
</feature>
<dbReference type="OMA" id="SKPRESC"/>
<feature type="transmembrane region" description="Helical" evidence="7">
    <location>
        <begin position="24"/>
        <end position="44"/>
    </location>
</feature>
<keyword evidence="9" id="KW-1185">Reference proteome</keyword>
<dbReference type="KEGG" id="rcu:8275757"/>
<feature type="transmembrane region" description="Helical" evidence="7">
    <location>
        <begin position="124"/>
        <end position="152"/>
    </location>
</feature>
<dbReference type="FunCoup" id="B9RZL3">
    <property type="interactions" value="121"/>
</dbReference>
<gene>
    <name evidence="8" type="ORF">RCOM_0999610</name>
</gene>
<reference evidence="9" key="1">
    <citation type="journal article" date="2010" name="Nat. Biotechnol.">
        <title>Draft genome sequence of the oilseed species Ricinus communis.</title>
        <authorList>
            <person name="Chan A.P."/>
            <person name="Crabtree J."/>
            <person name="Zhao Q."/>
            <person name="Lorenzi H."/>
            <person name="Orvis J."/>
            <person name="Puiu D."/>
            <person name="Melake-Berhan A."/>
            <person name="Jones K.M."/>
            <person name="Redman J."/>
            <person name="Chen G."/>
            <person name="Cahoon E.B."/>
            <person name="Gedil M."/>
            <person name="Stanke M."/>
            <person name="Haas B.J."/>
            <person name="Wortman J.R."/>
            <person name="Fraser-Liggett C.M."/>
            <person name="Ravel J."/>
            <person name="Rabinowicz P.D."/>
        </authorList>
    </citation>
    <scope>NUCLEOTIDE SEQUENCE [LARGE SCALE GENOMIC DNA]</scope>
    <source>
        <strain evidence="9">cv. Hale</strain>
    </source>
</reference>
<keyword evidence="2 7" id="KW-0812">Transmembrane</keyword>
<evidence type="ECO:0008006" key="10">
    <source>
        <dbReference type="Google" id="ProtNLM"/>
    </source>
</evidence>
<evidence type="ECO:0000256" key="1">
    <source>
        <dbReference type="ARBA" id="ARBA00004127"/>
    </source>
</evidence>
<evidence type="ECO:0000313" key="9">
    <source>
        <dbReference type="Proteomes" id="UP000008311"/>
    </source>
</evidence>
<accession>B9RZL3</accession>
<dbReference type="InterPro" id="IPR009606">
    <property type="entry name" value="DEAL/Modifying_wall_lignin1/2"/>
</dbReference>
<dbReference type="InterPro" id="IPR052222">
    <property type="entry name" value="DESIGUAL"/>
</dbReference>
<evidence type="ECO:0000313" key="8">
    <source>
        <dbReference type="EMBL" id="EEF43046.1"/>
    </source>
</evidence>
<evidence type="ECO:0000256" key="2">
    <source>
        <dbReference type="ARBA" id="ARBA00022692"/>
    </source>
</evidence>
<dbReference type="PANTHER" id="PTHR31769">
    <property type="entry name" value="OS07G0462200 PROTEIN-RELATED"/>
    <property type="match status" value="1"/>
</dbReference>
<keyword evidence="4 7" id="KW-1133">Transmembrane helix</keyword>
<evidence type="ECO:0000256" key="6">
    <source>
        <dbReference type="ARBA" id="ARBA00029467"/>
    </source>
</evidence>
<dbReference type="Proteomes" id="UP000008311">
    <property type="component" value="Unassembled WGS sequence"/>
</dbReference>
<sequence length="264" mass="28446">MPKPITHADLAPGPRSTDLGSKTAAFLTVLTIFCGFFCFVLCLIAETTRSRVTWVASNGEGSAENHECIYSGSGKTPLLCAAVAFVGLAIGMVVEHMYILIAISKSPPSVLITWDSNSPPAKTITWQAGFFFVATWVCFAVGEILLLIGLSVESGHLKNWSRPKSSCLVIKQGLFSAAGVLSLATVFLAAGLYVIALRAQRISQEHENLRQQILEASALYASPPESPRRQITVTARENPIARENQIVQPPIVDSTAFSKHFSLA</sequence>
<dbReference type="GO" id="GO:0012505">
    <property type="term" value="C:endomembrane system"/>
    <property type="evidence" value="ECO:0007669"/>
    <property type="project" value="UniProtKB-SubCell"/>
</dbReference>
<proteinExistence type="inferred from homology"/>
<protein>
    <recommendedName>
        <fullName evidence="10">Transmembrane protein</fullName>
    </recommendedName>
</protein>
<evidence type="ECO:0000256" key="5">
    <source>
        <dbReference type="ARBA" id="ARBA00023136"/>
    </source>
</evidence>